<protein>
    <submittedName>
        <fullName evidence="2">Uncharacterized protein</fullName>
    </submittedName>
</protein>
<dbReference type="AlphaFoldDB" id="A0A562E137"/>
<dbReference type="EMBL" id="VLJT01000028">
    <property type="protein sequence ID" value="TWH15507.1"/>
    <property type="molecule type" value="Genomic_DNA"/>
</dbReference>
<evidence type="ECO:0000256" key="1">
    <source>
        <dbReference type="SAM" id="MobiDB-lite"/>
    </source>
</evidence>
<organism evidence="2 3">
    <name type="scientific">Rhodococcus rhodochrous J45</name>
    <dbReference type="NCBI Taxonomy" id="935266"/>
    <lineage>
        <taxon>Bacteria</taxon>
        <taxon>Bacillati</taxon>
        <taxon>Actinomycetota</taxon>
        <taxon>Actinomycetes</taxon>
        <taxon>Mycobacteriales</taxon>
        <taxon>Nocardiaceae</taxon>
        <taxon>Rhodococcus</taxon>
    </lineage>
</organism>
<evidence type="ECO:0000313" key="3">
    <source>
        <dbReference type="Proteomes" id="UP000317573"/>
    </source>
</evidence>
<feature type="region of interest" description="Disordered" evidence="1">
    <location>
        <begin position="430"/>
        <end position="454"/>
    </location>
</feature>
<name>A0A562E137_RHORH</name>
<comment type="caution">
    <text evidence="2">The sequence shown here is derived from an EMBL/GenBank/DDBJ whole genome shotgun (WGS) entry which is preliminary data.</text>
</comment>
<reference evidence="2 3" key="1">
    <citation type="submission" date="2019-07" db="EMBL/GenBank/DDBJ databases">
        <title>Genome sequencing of lignin-degrading bacterial isolates.</title>
        <authorList>
            <person name="Gladden J."/>
        </authorList>
    </citation>
    <scope>NUCLEOTIDE SEQUENCE [LARGE SCALE GENOMIC DNA]</scope>
    <source>
        <strain evidence="2 3">J45</strain>
    </source>
</reference>
<proteinExistence type="predicted"/>
<accession>A0A562E137</accession>
<evidence type="ECO:0000313" key="2">
    <source>
        <dbReference type="EMBL" id="TWH15507.1"/>
    </source>
</evidence>
<dbReference type="Proteomes" id="UP000317573">
    <property type="component" value="Unassembled WGS sequence"/>
</dbReference>
<sequence>MPVHPPSTGLVGEVLDDEAWCLEASVGLGARHVDTGITESDDVGAAVARGVGEEPWMPIGTPRSGVVPEIVDGELRRPSEVPGSEAADGERVALHQARDATFGRTVLAVAVGESVSSEGTAARAPAVRVLVRTSEDVPGLVREHPVDVVRAPAVVVVVHDDPWRTRVREVTEWILREEGAVRPAGSVTAADVLDVGAHAVPVGVVSQRAHRRITPVRLEVGGGRIRLHTQVHVPNVVRERNARQGVCGGEPAQTVLDLGDHLHHLGLGEAQCRSRSLNDDDADRHRPLEIGTRRSRFLLTVALCHLGRDGHDRRAVPHVPLLTVAGSVLLRTTVVGGSAQPLRREAQCLDLGGVVDEVPHASDLRDGFLRGLPRSGKDGDPPVAVDRSFLCLVARIGCAYVVCTYDAFGDVQVAGHVMLLMSKMCANRSGASHRPGTSGGSNPGVSQFEPSPGRVFGACRATQASTNNCSLGDRASGSPSGAVP</sequence>
<gene>
    <name evidence="2" type="ORF">L618_000300000810</name>
</gene>